<dbReference type="InterPro" id="IPR008978">
    <property type="entry name" value="HSP20-like_chaperone"/>
</dbReference>
<dbReference type="SUPFAM" id="SSF49764">
    <property type="entry name" value="HSP20-like chaperones"/>
    <property type="match status" value="1"/>
</dbReference>
<evidence type="ECO:0000256" key="1">
    <source>
        <dbReference type="PROSITE-ProRule" id="PRU00285"/>
    </source>
</evidence>
<feature type="compositionally biased region" description="Polar residues" evidence="3">
    <location>
        <begin position="176"/>
        <end position="189"/>
    </location>
</feature>
<dbReference type="GO" id="GO:0005737">
    <property type="term" value="C:cytoplasm"/>
    <property type="evidence" value="ECO:0007669"/>
    <property type="project" value="TreeGrafter"/>
</dbReference>
<accession>A0A1L8EKK9</accession>
<protein>
    <submittedName>
        <fullName evidence="5">Heat shock protein beta-11</fullName>
    </submittedName>
</protein>
<evidence type="ECO:0000256" key="2">
    <source>
        <dbReference type="RuleBase" id="RU003616"/>
    </source>
</evidence>
<evidence type="ECO:0000313" key="4">
    <source>
        <dbReference type="Proteomes" id="UP000186698"/>
    </source>
</evidence>
<feature type="region of interest" description="Disordered" evidence="3">
    <location>
        <begin position="160"/>
        <end position="204"/>
    </location>
</feature>
<dbReference type="GO" id="GO:0042026">
    <property type="term" value="P:protein refolding"/>
    <property type="evidence" value="ECO:0007669"/>
    <property type="project" value="TreeGrafter"/>
</dbReference>
<dbReference type="PaxDb" id="8355-A0A1L8EKK9"/>
<dbReference type="OMA" id="FRSCRIQ"/>
<dbReference type="GO" id="GO:0009408">
    <property type="term" value="P:response to heat"/>
    <property type="evidence" value="ECO:0007669"/>
    <property type="project" value="TreeGrafter"/>
</dbReference>
<dbReference type="Bgee" id="108702357">
    <property type="expression patterns" value="Expressed in muscle tissue and 7 other cell types or tissues"/>
</dbReference>
<dbReference type="AlphaFoldDB" id="A0A1L8EKK9"/>
<keyword evidence="4" id="KW-1185">Reference proteome</keyword>
<dbReference type="OrthoDB" id="8946669at2759"/>
<dbReference type="GO" id="GO:0051082">
    <property type="term" value="F:unfolded protein binding"/>
    <property type="evidence" value="ECO:0007669"/>
    <property type="project" value="TreeGrafter"/>
</dbReference>
<dbReference type="GeneID" id="108702357"/>
<dbReference type="PROSITE" id="PS01031">
    <property type="entry name" value="SHSP"/>
    <property type="match status" value="1"/>
</dbReference>
<evidence type="ECO:0000313" key="5">
    <source>
        <dbReference type="RefSeq" id="XP_018093317.1"/>
    </source>
</evidence>
<evidence type="ECO:0000256" key="3">
    <source>
        <dbReference type="SAM" id="MobiDB-lite"/>
    </source>
</evidence>
<dbReference type="Gene3D" id="2.60.40.790">
    <property type="match status" value="1"/>
</dbReference>
<dbReference type="GO" id="GO:0005634">
    <property type="term" value="C:nucleus"/>
    <property type="evidence" value="ECO:0007669"/>
    <property type="project" value="TreeGrafter"/>
</dbReference>
<dbReference type="Pfam" id="PF00011">
    <property type="entry name" value="HSP20"/>
    <property type="match status" value="1"/>
</dbReference>
<dbReference type="CTD" id="108702357"/>
<feature type="compositionally biased region" description="Basic and acidic residues" evidence="3">
    <location>
        <begin position="192"/>
        <end position="204"/>
    </location>
</feature>
<dbReference type="InterPro" id="IPR001436">
    <property type="entry name" value="Alpha-crystallin/sHSP_animal"/>
</dbReference>
<dbReference type="KEGG" id="xla:108702357"/>
<comment type="similarity">
    <text evidence="1 2">Belongs to the small heat shock protein (HSP20) family.</text>
</comment>
<name>A0A1L8EKK9_XENLA</name>
<organism evidence="4 5">
    <name type="scientific">Xenopus laevis</name>
    <name type="common">African clawed frog</name>
    <dbReference type="NCBI Taxonomy" id="8355"/>
    <lineage>
        <taxon>Eukaryota</taxon>
        <taxon>Metazoa</taxon>
        <taxon>Chordata</taxon>
        <taxon>Craniata</taxon>
        <taxon>Vertebrata</taxon>
        <taxon>Euteleostomi</taxon>
        <taxon>Amphibia</taxon>
        <taxon>Batrachia</taxon>
        <taxon>Anura</taxon>
        <taxon>Pipoidea</taxon>
        <taxon>Pipidae</taxon>
        <taxon>Xenopodinae</taxon>
        <taxon>Xenopus</taxon>
        <taxon>Xenopus</taxon>
    </lineage>
</organism>
<dbReference type="InterPro" id="IPR002068">
    <property type="entry name" value="A-crystallin/Hsp20_dom"/>
</dbReference>
<dbReference type="RefSeq" id="XP_018093317.1">
    <property type="nucleotide sequence ID" value="XM_018237828.2"/>
</dbReference>
<dbReference type="PANTHER" id="PTHR45640">
    <property type="entry name" value="HEAT SHOCK PROTEIN HSP-12.2-RELATED"/>
    <property type="match status" value="1"/>
</dbReference>
<gene>
    <name evidence="5" type="primary">LOC108702357</name>
</gene>
<dbReference type="Proteomes" id="UP000186698">
    <property type="component" value="Chromosome 9_10S"/>
</dbReference>
<sequence length="204" mass="22709">MLCLHLQRRPSPSFINSFLQPLWPVSRDVFSDLEQDMIQTVEKIKSSFNLMEQFHQKLLQELTVEQNKTLPVLNSSNPKAADKGFTLCLGVEDFSPEELTVKLLGRKLLVTGAKESKCDDGKGSFSYKCQIFRKEADLPVSVREDKLSCTITPEGKLLIEAPEGLTPAEEGRNVPIQLTGSPATVQTTEEGSEGRKESDTQNPK</sequence>
<reference evidence="5" key="1">
    <citation type="submission" date="2025-08" db="UniProtKB">
        <authorList>
            <consortium name="RefSeq"/>
        </authorList>
    </citation>
    <scope>IDENTIFICATION</scope>
    <source>
        <strain evidence="5">J_2021</strain>
        <tissue evidence="5">Erythrocytes</tissue>
    </source>
</reference>
<keyword evidence="5" id="KW-0346">Stress response</keyword>
<proteinExistence type="inferred from homology"/>
<dbReference type="PANTHER" id="PTHR45640:SF26">
    <property type="entry name" value="RE23625P"/>
    <property type="match status" value="1"/>
</dbReference>